<dbReference type="Pfam" id="PF00589">
    <property type="entry name" value="Phage_integrase"/>
    <property type="match status" value="1"/>
</dbReference>
<dbReference type="EMBL" id="JACIEN010000002">
    <property type="protein sequence ID" value="MBB4017039.1"/>
    <property type="molecule type" value="Genomic_DNA"/>
</dbReference>
<dbReference type="RefSeq" id="WP_183316530.1">
    <property type="nucleotide sequence ID" value="NZ_JACIEN010000002.1"/>
</dbReference>
<protein>
    <submittedName>
        <fullName evidence="5">Integrase</fullName>
    </submittedName>
</protein>
<keyword evidence="6" id="KW-1185">Reference proteome</keyword>
<evidence type="ECO:0000256" key="1">
    <source>
        <dbReference type="ARBA" id="ARBA00022908"/>
    </source>
</evidence>
<dbReference type="InterPro" id="IPR013762">
    <property type="entry name" value="Integrase-like_cat_sf"/>
</dbReference>
<organism evidence="5 6">
    <name type="scientific">Chelatococcus caeni</name>
    <dbReference type="NCBI Taxonomy" id="1348468"/>
    <lineage>
        <taxon>Bacteria</taxon>
        <taxon>Pseudomonadati</taxon>
        <taxon>Pseudomonadota</taxon>
        <taxon>Alphaproteobacteria</taxon>
        <taxon>Hyphomicrobiales</taxon>
        <taxon>Chelatococcaceae</taxon>
        <taxon>Chelatococcus</taxon>
    </lineage>
</organism>
<dbReference type="InterPro" id="IPR002104">
    <property type="entry name" value="Integrase_catalytic"/>
</dbReference>
<proteinExistence type="predicted"/>
<keyword evidence="1" id="KW-0229">DNA integration</keyword>
<dbReference type="PANTHER" id="PTHR30349:SF64">
    <property type="entry name" value="PROPHAGE INTEGRASE INTD-RELATED"/>
    <property type="match status" value="1"/>
</dbReference>
<name>A0A840C0I4_9HYPH</name>
<dbReference type="PROSITE" id="PS51898">
    <property type="entry name" value="TYR_RECOMBINASE"/>
    <property type="match status" value="1"/>
</dbReference>
<evidence type="ECO:0000259" key="4">
    <source>
        <dbReference type="PROSITE" id="PS51898"/>
    </source>
</evidence>
<comment type="caution">
    <text evidence="5">The sequence shown here is derived from an EMBL/GenBank/DDBJ whole genome shotgun (WGS) entry which is preliminary data.</text>
</comment>
<dbReference type="SUPFAM" id="SSF56349">
    <property type="entry name" value="DNA breaking-rejoining enzymes"/>
    <property type="match status" value="1"/>
</dbReference>
<dbReference type="Proteomes" id="UP000577362">
    <property type="component" value="Unassembled WGS sequence"/>
</dbReference>
<dbReference type="PANTHER" id="PTHR30349">
    <property type="entry name" value="PHAGE INTEGRASE-RELATED"/>
    <property type="match status" value="1"/>
</dbReference>
<dbReference type="GO" id="GO:0003677">
    <property type="term" value="F:DNA binding"/>
    <property type="evidence" value="ECO:0007669"/>
    <property type="project" value="InterPro"/>
</dbReference>
<evidence type="ECO:0000256" key="3">
    <source>
        <dbReference type="SAM" id="MobiDB-lite"/>
    </source>
</evidence>
<reference evidence="5 6" key="1">
    <citation type="submission" date="2020-08" db="EMBL/GenBank/DDBJ databases">
        <title>Genomic Encyclopedia of Type Strains, Phase IV (KMG-IV): sequencing the most valuable type-strain genomes for metagenomic binning, comparative biology and taxonomic classification.</title>
        <authorList>
            <person name="Goeker M."/>
        </authorList>
    </citation>
    <scope>NUCLEOTIDE SEQUENCE [LARGE SCALE GENOMIC DNA]</scope>
    <source>
        <strain evidence="5 6">DSM 103737</strain>
    </source>
</reference>
<dbReference type="Gene3D" id="1.10.443.10">
    <property type="entry name" value="Intergrase catalytic core"/>
    <property type="match status" value="1"/>
</dbReference>
<gene>
    <name evidence="5" type="ORF">GGR16_002068</name>
</gene>
<dbReference type="GO" id="GO:0015074">
    <property type="term" value="P:DNA integration"/>
    <property type="evidence" value="ECO:0007669"/>
    <property type="project" value="UniProtKB-KW"/>
</dbReference>
<evidence type="ECO:0000313" key="6">
    <source>
        <dbReference type="Proteomes" id="UP000577362"/>
    </source>
</evidence>
<evidence type="ECO:0000256" key="2">
    <source>
        <dbReference type="ARBA" id="ARBA00023172"/>
    </source>
</evidence>
<sequence length="387" mass="43971">MKIKLKHVYREVDRHGKERFYYRHEGRGSRSPLPHPESQEFPDALAVARTKCGAPAVKPAQPEKQKLGRKPKPAPKMGKPAPGTLHELCVRYFKSPDFMRLDERTRYVRRQIIEHCLQEPIAPGAKETFAEIPLDRLTPKAIRVLRDRKADFPEAGNNRVKAFRQLFKWGLEDEAEGLDRNHARDVAYFPSSGDGFHAWTVHEVAQFEKRHPIGTKARLALALLLYTGQRRSDVVLMGRQHVRDGWMRLTQFKGRKRKPVTLEIPILPELAEIIEASPTGDLTYLVTEYGRPFTSNGFGNWFRDRCNEAGLPQCSAHGLRKAAAARLAESGCTIHEIMSITGHMTIKEVERYTRGVRQRALAGAAADKVRNIRETHSPEPARLGKES</sequence>
<dbReference type="AlphaFoldDB" id="A0A840C0I4"/>
<dbReference type="InterPro" id="IPR011010">
    <property type="entry name" value="DNA_brk_join_enz"/>
</dbReference>
<feature type="domain" description="Tyr recombinase" evidence="4">
    <location>
        <begin position="194"/>
        <end position="366"/>
    </location>
</feature>
<accession>A0A840C0I4</accession>
<dbReference type="InterPro" id="IPR050090">
    <property type="entry name" value="Tyrosine_recombinase_XerCD"/>
</dbReference>
<keyword evidence="2" id="KW-0233">DNA recombination</keyword>
<dbReference type="GO" id="GO:0006310">
    <property type="term" value="P:DNA recombination"/>
    <property type="evidence" value="ECO:0007669"/>
    <property type="project" value="UniProtKB-KW"/>
</dbReference>
<evidence type="ECO:0000313" key="5">
    <source>
        <dbReference type="EMBL" id="MBB4017039.1"/>
    </source>
</evidence>
<feature type="region of interest" description="Disordered" evidence="3">
    <location>
        <begin position="22"/>
        <end position="81"/>
    </location>
</feature>